<dbReference type="Pfam" id="PF13181">
    <property type="entry name" value="TPR_8"/>
    <property type="match status" value="1"/>
</dbReference>
<dbReference type="EMBL" id="CP010311">
    <property type="protein sequence ID" value="AJF06933.1"/>
    <property type="molecule type" value="Genomic_DNA"/>
</dbReference>
<reference evidence="5 6" key="1">
    <citation type="journal article" date="2015" name="Genome Announc.">
        <title>Genomes of Geoalkalibacter ferrihydriticus Z-0531T and Geoalkalibacter subterraneus Red1T, Two Haloalkaliphilic Metal-Reducing Deltaproteobacteria.</title>
        <authorList>
            <person name="Badalamenti J.P."/>
            <person name="Krajmalnik-Brown R."/>
            <person name="Torres C.I."/>
            <person name="Bond D.R."/>
        </authorList>
    </citation>
    <scope>NUCLEOTIDE SEQUENCE [LARGE SCALE GENOMIC DNA]</scope>
    <source>
        <strain evidence="5 6">Red1</strain>
    </source>
</reference>
<protein>
    <recommendedName>
        <fullName evidence="4">Cytochrome c-type biogenesis protein H TPR domain-containing protein</fullName>
    </recommendedName>
</protein>
<sequence>MIKSATFGLLFFLLTGCFGTVTGNEQAGPLATASQKDFQHRLRTDDRSARGFAAYLKGRYAEKTGDLESAAVFLEKAADLDDEHSEVLVDLAHLHLRRGEIEKAVRAAEDALVRDPDNVLAHMLLGDIQMRRGRLSEAVTHMERVLELQPEHEEVAVNLAVTYVQTGQSEKATDLLKRILARDPDTINARLALARIYREIGLVSSASLVYQDLLKRHPDLFQTYGEWAEMLMESGRSDEAEKVLRQGLKDESGQFEVRHQLVEILLRQGRLNDARQELEWMLAQSPDHLESMRKLGLIEMEQGNWEAAESTFREILRHKPDHSQSLYHLGSALEEQQRWEDAIDAFSRVSPESVLYPDALVHLSYLHQRLGENDLARLRLEEAVEKAPDRHQYYIYLASLLEEQGHYEEAIRRLQQGRQTTSSAQAEFSYRIGILYGKLEQWEQAVDEMRQALQDQPDHADALNYLAYHFAETEQNLEEALELGLKALSLKNLGYIHDTVGWIYYRLDQPREALRHLERASRELPGDPVVWEHLGEVWETLGEFEKAKQAYQRALDIDPAAEQVREKLNQLSPEGL</sequence>
<name>A0A0B5FHT4_9BACT</name>
<evidence type="ECO:0000256" key="1">
    <source>
        <dbReference type="ARBA" id="ARBA00022737"/>
    </source>
</evidence>
<dbReference type="PANTHER" id="PTHR45586:SF1">
    <property type="entry name" value="LIPOPOLYSACCHARIDE ASSEMBLY PROTEIN B"/>
    <property type="match status" value="1"/>
</dbReference>
<evidence type="ECO:0000259" key="4">
    <source>
        <dbReference type="Pfam" id="PF23914"/>
    </source>
</evidence>
<feature type="repeat" description="TPR" evidence="3">
    <location>
        <begin position="119"/>
        <end position="152"/>
    </location>
</feature>
<dbReference type="InterPro" id="IPR011990">
    <property type="entry name" value="TPR-like_helical_dom_sf"/>
</dbReference>
<dbReference type="InterPro" id="IPR051012">
    <property type="entry name" value="CellSynth/LPSAsmb/PSIAsmb"/>
</dbReference>
<dbReference type="HOGENOM" id="CLU_003728_2_5_7"/>
<dbReference type="SUPFAM" id="SSF48452">
    <property type="entry name" value="TPR-like"/>
    <property type="match status" value="2"/>
</dbReference>
<dbReference type="GO" id="GO:0042802">
    <property type="term" value="F:identical protein binding"/>
    <property type="evidence" value="ECO:0007669"/>
    <property type="project" value="InterPro"/>
</dbReference>
<dbReference type="SUPFAM" id="SSF81901">
    <property type="entry name" value="HCP-like"/>
    <property type="match status" value="1"/>
</dbReference>
<evidence type="ECO:0000256" key="3">
    <source>
        <dbReference type="PROSITE-ProRule" id="PRU00339"/>
    </source>
</evidence>
<dbReference type="InterPro" id="IPR056413">
    <property type="entry name" value="TPR_CcmH_CycH"/>
</dbReference>
<feature type="domain" description="Cytochrome c-type biogenesis protein H TPR" evidence="4">
    <location>
        <begin position="111"/>
        <end position="216"/>
    </location>
</feature>
<dbReference type="PROSITE" id="PS50005">
    <property type="entry name" value="TPR"/>
    <property type="match status" value="6"/>
</dbReference>
<feature type="repeat" description="TPR" evidence="3">
    <location>
        <begin position="153"/>
        <end position="186"/>
    </location>
</feature>
<evidence type="ECO:0000313" key="5">
    <source>
        <dbReference type="EMBL" id="AJF06933.1"/>
    </source>
</evidence>
<keyword evidence="1" id="KW-0677">Repeat</keyword>
<keyword evidence="6" id="KW-1185">Reference proteome</keyword>
<dbReference type="PROSITE" id="PS51257">
    <property type="entry name" value="PROKAR_LIPOPROTEIN"/>
    <property type="match status" value="1"/>
</dbReference>
<dbReference type="SMART" id="SM00028">
    <property type="entry name" value="TPR"/>
    <property type="match status" value="14"/>
</dbReference>
<dbReference type="Pfam" id="PF23914">
    <property type="entry name" value="TPR_CcmH_CycH"/>
    <property type="match status" value="1"/>
</dbReference>
<evidence type="ECO:0000313" key="6">
    <source>
        <dbReference type="Proteomes" id="UP000035036"/>
    </source>
</evidence>
<gene>
    <name evidence="5" type="ORF">GSUB_10720</name>
</gene>
<feature type="repeat" description="TPR" evidence="3">
    <location>
        <begin position="85"/>
        <end position="118"/>
    </location>
</feature>
<dbReference type="Pfam" id="PF13432">
    <property type="entry name" value="TPR_16"/>
    <property type="match status" value="4"/>
</dbReference>
<keyword evidence="2 3" id="KW-0802">TPR repeat</keyword>
<accession>A0A0B5FHT4</accession>
<dbReference type="Pfam" id="PF14559">
    <property type="entry name" value="TPR_19"/>
    <property type="match status" value="1"/>
</dbReference>
<dbReference type="Proteomes" id="UP000035036">
    <property type="component" value="Chromosome"/>
</dbReference>
<proteinExistence type="predicted"/>
<dbReference type="OrthoDB" id="9766710at2"/>
<dbReference type="KEGG" id="gsb:GSUB_10720"/>
<dbReference type="InterPro" id="IPR011717">
    <property type="entry name" value="TPR-4"/>
</dbReference>
<feature type="repeat" description="TPR" evidence="3">
    <location>
        <begin position="289"/>
        <end position="322"/>
    </location>
</feature>
<organism evidence="5 6">
    <name type="scientific">Geoalkalibacter subterraneus</name>
    <dbReference type="NCBI Taxonomy" id="483547"/>
    <lineage>
        <taxon>Bacteria</taxon>
        <taxon>Pseudomonadati</taxon>
        <taxon>Thermodesulfobacteriota</taxon>
        <taxon>Desulfuromonadia</taxon>
        <taxon>Desulfuromonadales</taxon>
        <taxon>Geoalkalibacteraceae</taxon>
        <taxon>Geoalkalibacter</taxon>
    </lineage>
</organism>
<dbReference type="Gene3D" id="1.25.40.10">
    <property type="entry name" value="Tetratricopeptide repeat domain"/>
    <property type="match status" value="3"/>
</dbReference>
<dbReference type="AlphaFoldDB" id="A0A0B5FHT4"/>
<dbReference type="InterPro" id="IPR019734">
    <property type="entry name" value="TPR_rpt"/>
</dbReference>
<dbReference type="PANTHER" id="PTHR45586">
    <property type="entry name" value="TPR REPEAT-CONTAINING PROTEIN PA4667"/>
    <property type="match status" value="1"/>
</dbReference>
<feature type="repeat" description="TPR" evidence="3">
    <location>
        <begin position="426"/>
        <end position="459"/>
    </location>
</feature>
<dbReference type="STRING" id="483547.GSUB_10720"/>
<dbReference type="PROSITE" id="PS50293">
    <property type="entry name" value="TPR_REGION"/>
    <property type="match status" value="1"/>
</dbReference>
<feature type="repeat" description="TPR" evidence="3">
    <location>
        <begin position="528"/>
        <end position="561"/>
    </location>
</feature>
<dbReference type="Pfam" id="PF07721">
    <property type="entry name" value="TPR_4"/>
    <property type="match status" value="1"/>
</dbReference>
<dbReference type="RefSeq" id="WP_040200764.1">
    <property type="nucleotide sequence ID" value="NZ_CP010311.1"/>
</dbReference>
<evidence type="ECO:0000256" key="2">
    <source>
        <dbReference type="ARBA" id="ARBA00022803"/>
    </source>
</evidence>